<evidence type="ECO:0000259" key="7">
    <source>
        <dbReference type="PROSITE" id="PS50122"/>
    </source>
</evidence>
<keyword evidence="3 9" id="KW-0489">Methyltransferase</keyword>
<dbReference type="InterPro" id="IPR036804">
    <property type="entry name" value="CheR_N_sf"/>
</dbReference>
<dbReference type="GO" id="GO:0000156">
    <property type="term" value="F:phosphorelay response regulator activity"/>
    <property type="evidence" value="ECO:0007669"/>
    <property type="project" value="InterPro"/>
</dbReference>
<keyword evidence="6" id="KW-0378">Hydrolase</keyword>
<keyword evidence="5" id="KW-0949">S-adenosyl-L-methionine</keyword>
<evidence type="ECO:0000256" key="2">
    <source>
        <dbReference type="ARBA" id="ARBA00012534"/>
    </source>
</evidence>
<keyword evidence="10" id="KW-1185">Reference proteome</keyword>
<dbReference type="PRINTS" id="PR00996">
    <property type="entry name" value="CHERMTFRASE"/>
</dbReference>
<comment type="catalytic activity">
    <reaction evidence="1">
        <text>L-glutamyl-[protein] + S-adenosyl-L-methionine = [protein]-L-glutamate 5-O-methyl ester + S-adenosyl-L-homocysteine</text>
        <dbReference type="Rhea" id="RHEA:24452"/>
        <dbReference type="Rhea" id="RHEA-COMP:10208"/>
        <dbReference type="Rhea" id="RHEA-COMP:10311"/>
        <dbReference type="ChEBI" id="CHEBI:29973"/>
        <dbReference type="ChEBI" id="CHEBI:57856"/>
        <dbReference type="ChEBI" id="CHEBI:59789"/>
        <dbReference type="ChEBI" id="CHEBI:82795"/>
        <dbReference type="EC" id="2.1.1.80"/>
    </reaction>
</comment>
<dbReference type="PROSITE" id="PS50122">
    <property type="entry name" value="CHEB"/>
    <property type="match status" value="1"/>
</dbReference>
<dbReference type="EMBL" id="AP017928">
    <property type="protein sequence ID" value="BBA35103.1"/>
    <property type="molecule type" value="Genomic_DNA"/>
</dbReference>
<evidence type="ECO:0000256" key="1">
    <source>
        <dbReference type="ARBA" id="ARBA00001541"/>
    </source>
</evidence>
<dbReference type="GO" id="GO:0005737">
    <property type="term" value="C:cytoplasm"/>
    <property type="evidence" value="ECO:0007669"/>
    <property type="project" value="InterPro"/>
</dbReference>
<dbReference type="Proteomes" id="UP000266313">
    <property type="component" value="Chromosome"/>
</dbReference>
<feature type="domain" description="CheR-type methyltransferase" evidence="8">
    <location>
        <begin position="197"/>
        <end position="469"/>
    </location>
</feature>
<evidence type="ECO:0000259" key="8">
    <source>
        <dbReference type="PROSITE" id="PS50123"/>
    </source>
</evidence>
<dbReference type="SMART" id="SM00138">
    <property type="entry name" value="MeTrc"/>
    <property type="match status" value="1"/>
</dbReference>
<dbReference type="PANTHER" id="PTHR24422">
    <property type="entry name" value="CHEMOTAXIS PROTEIN METHYLTRANSFERASE"/>
    <property type="match status" value="1"/>
</dbReference>
<evidence type="ECO:0000313" key="10">
    <source>
        <dbReference type="Proteomes" id="UP000266313"/>
    </source>
</evidence>
<organism evidence="9 10">
    <name type="scientific">Methylocaldum marinum</name>
    <dbReference type="NCBI Taxonomy" id="1432792"/>
    <lineage>
        <taxon>Bacteria</taxon>
        <taxon>Pseudomonadati</taxon>
        <taxon>Pseudomonadota</taxon>
        <taxon>Gammaproteobacteria</taxon>
        <taxon>Methylococcales</taxon>
        <taxon>Methylococcaceae</taxon>
        <taxon>Methylocaldum</taxon>
    </lineage>
</organism>
<feature type="active site" evidence="6">
    <location>
        <position position="130"/>
    </location>
</feature>
<sequence length="690" mass="75953">MPFPIVGIGASAGGLEALSEFLAGLPATSGMAFLLVQHLDPHHESVLTQILATRTALPVQEATDGLAVEPDHIYIIPPNAIMTLVQGHLALGARNGLPVPPMPVDRLFYSLAEEQGANAVGVILSGTGSDGALGIQAIKGSGGITYAQDQGSARFSGMPKAAVDLGVVDRVLSPREIARELARLGGHPYLKVDSTASAGEPPPTDEETLKRIFRRLRNVCGVDFTHYKRGTVQRRLARRLALHGLDTLPEYLALLESDAEETQALFQDLLVQVTDFFRDPELFEALSQTVFPRLFERRPSQASLRIWVPGCASGEEVYSIAICLLEFLGERLTQTPIQIFGTDLSEAAIEKARTGLYLENIARHVSAERLRRFFVKVGGHYQITRTIRDLCVFARHDVARDPPFSRLDLVSCRNLLIYLEPALQKRVIPLFHYALNPGGFLVLGPSETIGPFSELFSSVDKRLKIYSKAILPGQKNHLALLDEYPAMPDRARPKLLTLSSEPVEAERLQREADRLAMARYVPPGVLCDSEMNVLQFRGETGPYLANPTGPPTFKLQKLARPGLLIDLSSAVEQVRKEGAPVRREGVHVEGPDGTCAVNIEVLPIRIAGAENPWFLIFLKRKPPWYGAGAQPLSGSFGVRCGAEWARGNARKITRRKAKRIARSGGLRRTSKRPAITFGPCWMHTRRRWKN</sequence>
<dbReference type="InterPro" id="IPR022641">
    <property type="entry name" value="CheR_N"/>
</dbReference>
<proteinExistence type="predicted"/>
<dbReference type="SUPFAM" id="SSF47757">
    <property type="entry name" value="Chemotaxis receptor methyltransferase CheR, N-terminal domain"/>
    <property type="match status" value="1"/>
</dbReference>
<dbReference type="GO" id="GO:0032259">
    <property type="term" value="P:methylation"/>
    <property type="evidence" value="ECO:0007669"/>
    <property type="project" value="UniProtKB-KW"/>
</dbReference>
<reference evidence="9 10" key="1">
    <citation type="submission" date="2016-12" db="EMBL/GenBank/DDBJ databases">
        <title>Genome sequencing of Methylocaldum marinum.</title>
        <authorList>
            <person name="Takeuchi M."/>
            <person name="Kamagata Y."/>
            <person name="Hiraoka S."/>
            <person name="Oshima K."/>
            <person name="Hattori M."/>
            <person name="Iwasaki W."/>
        </authorList>
    </citation>
    <scope>NUCLEOTIDE SEQUENCE [LARGE SCALE GENOMIC DNA]</scope>
    <source>
        <strain evidence="9 10">S8</strain>
    </source>
</reference>
<dbReference type="InterPro" id="IPR035909">
    <property type="entry name" value="CheB_C"/>
</dbReference>
<keyword evidence="6" id="KW-0145">Chemotaxis</keyword>
<dbReference type="Gene3D" id="1.10.155.10">
    <property type="entry name" value="Chemotaxis receptor methyltransferase CheR, N-terminal domain"/>
    <property type="match status" value="1"/>
</dbReference>
<feature type="active site" evidence="6">
    <location>
        <position position="11"/>
    </location>
</feature>
<dbReference type="Pfam" id="PF01739">
    <property type="entry name" value="CheR"/>
    <property type="match status" value="1"/>
</dbReference>
<dbReference type="Pfam" id="PF03705">
    <property type="entry name" value="CheR_N"/>
    <property type="match status" value="1"/>
</dbReference>
<protein>
    <recommendedName>
        <fullName evidence="2">protein-glutamate O-methyltransferase</fullName>
        <ecNumber evidence="2">2.1.1.80</ecNumber>
    </recommendedName>
</protein>
<dbReference type="OrthoDB" id="9816309at2"/>
<dbReference type="CDD" id="cd16434">
    <property type="entry name" value="CheB-CheR_fusion"/>
    <property type="match status" value="1"/>
</dbReference>
<dbReference type="InterPro" id="IPR029063">
    <property type="entry name" value="SAM-dependent_MTases_sf"/>
</dbReference>
<accession>A0A250KTU5</accession>
<dbReference type="Pfam" id="PF01339">
    <property type="entry name" value="CheB_methylest"/>
    <property type="match status" value="1"/>
</dbReference>
<dbReference type="EC" id="2.1.1.80" evidence="2"/>
<dbReference type="KEGG" id="mmai:sS8_3160"/>
<dbReference type="SUPFAM" id="SSF52738">
    <property type="entry name" value="Methylesterase CheB, C-terminal domain"/>
    <property type="match status" value="1"/>
</dbReference>
<evidence type="ECO:0000256" key="3">
    <source>
        <dbReference type="ARBA" id="ARBA00022603"/>
    </source>
</evidence>
<evidence type="ECO:0000256" key="4">
    <source>
        <dbReference type="ARBA" id="ARBA00022679"/>
    </source>
</evidence>
<dbReference type="AlphaFoldDB" id="A0A250KTU5"/>
<dbReference type="InterPro" id="IPR000673">
    <property type="entry name" value="Sig_transdc_resp-reg_Me-estase"/>
</dbReference>
<feature type="domain" description="CheB-type methylesterase" evidence="7">
    <location>
        <begin position="2"/>
        <end position="181"/>
    </location>
</feature>
<gene>
    <name evidence="9" type="ORF">sS8_3160</name>
</gene>
<name>A0A250KTU5_9GAMM</name>
<dbReference type="RefSeq" id="WP_119630369.1">
    <property type="nucleotide sequence ID" value="NZ_AP017928.1"/>
</dbReference>
<dbReference type="PANTHER" id="PTHR24422:SF27">
    <property type="entry name" value="PROTEIN-GLUTAMATE O-METHYLTRANSFERASE"/>
    <property type="match status" value="1"/>
</dbReference>
<dbReference type="InterPro" id="IPR000780">
    <property type="entry name" value="CheR_MeTrfase"/>
</dbReference>
<dbReference type="GO" id="GO:0006935">
    <property type="term" value="P:chemotaxis"/>
    <property type="evidence" value="ECO:0007669"/>
    <property type="project" value="UniProtKB-UniRule"/>
</dbReference>
<evidence type="ECO:0000256" key="6">
    <source>
        <dbReference type="PROSITE-ProRule" id="PRU00050"/>
    </source>
</evidence>
<feature type="active site" evidence="6">
    <location>
        <position position="38"/>
    </location>
</feature>
<dbReference type="InterPro" id="IPR050903">
    <property type="entry name" value="Bact_Chemotaxis_MeTrfase"/>
</dbReference>
<evidence type="ECO:0000313" key="9">
    <source>
        <dbReference type="EMBL" id="BBA35103.1"/>
    </source>
</evidence>
<dbReference type="PROSITE" id="PS50123">
    <property type="entry name" value="CHER"/>
    <property type="match status" value="1"/>
</dbReference>
<evidence type="ECO:0000256" key="5">
    <source>
        <dbReference type="ARBA" id="ARBA00022691"/>
    </source>
</evidence>
<dbReference type="Gene3D" id="3.40.50.150">
    <property type="entry name" value="Vaccinia Virus protein VP39"/>
    <property type="match status" value="1"/>
</dbReference>
<dbReference type="InterPro" id="IPR022642">
    <property type="entry name" value="CheR_C"/>
</dbReference>
<keyword evidence="4" id="KW-0808">Transferase</keyword>
<dbReference type="GO" id="GO:0008984">
    <property type="term" value="F:protein-glutamate methylesterase activity"/>
    <property type="evidence" value="ECO:0007669"/>
    <property type="project" value="InterPro"/>
</dbReference>
<dbReference type="SUPFAM" id="SSF53335">
    <property type="entry name" value="S-adenosyl-L-methionine-dependent methyltransferases"/>
    <property type="match status" value="1"/>
</dbReference>
<dbReference type="Gene3D" id="3.40.50.180">
    <property type="entry name" value="Methylesterase CheB, C-terminal domain"/>
    <property type="match status" value="1"/>
</dbReference>
<dbReference type="GO" id="GO:0008983">
    <property type="term" value="F:protein-glutamate O-methyltransferase activity"/>
    <property type="evidence" value="ECO:0007669"/>
    <property type="project" value="UniProtKB-EC"/>
</dbReference>